<gene>
    <name evidence="1" type="ORF">SAMN04488027_11256</name>
</gene>
<organism evidence="1 2">
    <name type="scientific">Psychroflexus sediminis</name>
    <dbReference type="NCBI Taxonomy" id="470826"/>
    <lineage>
        <taxon>Bacteria</taxon>
        <taxon>Pseudomonadati</taxon>
        <taxon>Bacteroidota</taxon>
        <taxon>Flavobacteriia</taxon>
        <taxon>Flavobacteriales</taxon>
        <taxon>Flavobacteriaceae</taxon>
        <taxon>Psychroflexus</taxon>
    </lineage>
</organism>
<dbReference type="Proteomes" id="UP000199296">
    <property type="component" value="Unassembled WGS sequence"/>
</dbReference>
<accession>A0A1G7YGK1</accession>
<dbReference type="EMBL" id="FNCW01000012">
    <property type="protein sequence ID" value="SDG95722.1"/>
    <property type="molecule type" value="Genomic_DNA"/>
</dbReference>
<evidence type="ECO:0000313" key="2">
    <source>
        <dbReference type="Proteomes" id="UP000199296"/>
    </source>
</evidence>
<dbReference type="STRING" id="470826.SAMN04488027_11256"/>
<keyword evidence="2" id="KW-1185">Reference proteome</keyword>
<dbReference type="AlphaFoldDB" id="A0A1G7YGK1"/>
<evidence type="ECO:0000313" key="1">
    <source>
        <dbReference type="EMBL" id="SDG95722.1"/>
    </source>
</evidence>
<reference evidence="1 2" key="1">
    <citation type="submission" date="2016-10" db="EMBL/GenBank/DDBJ databases">
        <authorList>
            <person name="de Groot N.N."/>
        </authorList>
    </citation>
    <scope>NUCLEOTIDE SEQUENCE [LARGE SCALE GENOMIC DNA]</scope>
    <source>
        <strain evidence="1 2">DSM 19803</strain>
    </source>
</reference>
<proteinExistence type="predicted"/>
<name>A0A1G7YGK1_9FLAO</name>
<sequence>MVAMETIVAIVTKVAIETWQQQKQQKHNKLISLCTSSKEMVKKSL</sequence>
<protein>
    <submittedName>
        <fullName evidence="1">Uncharacterized protein</fullName>
    </submittedName>
</protein>